<evidence type="ECO:0000256" key="1">
    <source>
        <dbReference type="ARBA" id="ARBA00022729"/>
    </source>
</evidence>
<dbReference type="InterPro" id="IPR011990">
    <property type="entry name" value="TPR-like_helical_dom_sf"/>
</dbReference>
<dbReference type="Gene3D" id="1.25.40.10">
    <property type="entry name" value="Tetratricopeptide repeat domain"/>
    <property type="match status" value="1"/>
</dbReference>
<dbReference type="GO" id="GO:0016491">
    <property type="term" value="F:oxidoreductase activity"/>
    <property type="evidence" value="ECO:0007669"/>
    <property type="project" value="TreeGrafter"/>
</dbReference>
<feature type="domain" description="Doubled CXXCH motif" evidence="3">
    <location>
        <begin position="314"/>
        <end position="340"/>
    </location>
</feature>
<dbReference type="InterPro" id="IPR010177">
    <property type="entry name" value="Paired_CXXCH_1"/>
</dbReference>
<evidence type="ECO:0000313" key="5">
    <source>
        <dbReference type="EMBL" id="KGE03703.1"/>
    </source>
</evidence>
<dbReference type="eggNOG" id="COG0457">
    <property type="taxonomic scope" value="Bacteria"/>
</dbReference>
<dbReference type="SMART" id="SM00028">
    <property type="entry name" value="TPR"/>
    <property type="match status" value="3"/>
</dbReference>
<proteinExistence type="predicted"/>
<organism evidence="5 6">
    <name type="scientific">Pseudohaliea rubra DSM 19751</name>
    <dbReference type="NCBI Taxonomy" id="1265313"/>
    <lineage>
        <taxon>Bacteria</taxon>
        <taxon>Pseudomonadati</taxon>
        <taxon>Pseudomonadota</taxon>
        <taxon>Gammaproteobacteria</taxon>
        <taxon>Cellvibrionales</taxon>
        <taxon>Halieaceae</taxon>
        <taxon>Pseudohaliea</taxon>
    </lineage>
</organism>
<evidence type="ECO:0000313" key="6">
    <source>
        <dbReference type="Proteomes" id="UP000029640"/>
    </source>
</evidence>
<feature type="domain" description="Cytochrome c-552/4" evidence="4">
    <location>
        <begin position="159"/>
        <end position="198"/>
    </location>
</feature>
<dbReference type="Gene3D" id="1.10.1130.10">
    <property type="entry name" value="Flavocytochrome C3, Chain A"/>
    <property type="match status" value="2"/>
</dbReference>
<dbReference type="SUPFAM" id="SSF48695">
    <property type="entry name" value="Multiheme cytochromes"/>
    <property type="match status" value="1"/>
</dbReference>
<dbReference type="InterPro" id="IPR019734">
    <property type="entry name" value="TPR_rpt"/>
</dbReference>
<dbReference type="AlphaFoldDB" id="A0A095VRJ8"/>
<dbReference type="InterPro" id="IPR023155">
    <property type="entry name" value="Cyt_c-552/4"/>
</dbReference>
<dbReference type="PATRIC" id="fig|1265313.6.peg.1678"/>
<name>A0A095VRJ8_9GAMM</name>
<comment type="caution">
    <text evidence="5">The sequence shown here is derived from an EMBL/GenBank/DDBJ whole genome shotgun (WGS) entry which is preliminary data.</text>
</comment>
<dbReference type="Proteomes" id="UP000029640">
    <property type="component" value="Unassembled WGS sequence"/>
</dbReference>
<protein>
    <submittedName>
        <fullName evidence="5">Putative deca-heme c-type cytochrome</fullName>
    </submittedName>
</protein>
<keyword evidence="6" id="KW-1185">Reference proteome</keyword>
<dbReference type="Pfam" id="PF13435">
    <property type="entry name" value="Cytochrome_C554"/>
    <property type="match status" value="2"/>
</dbReference>
<dbReference type="HOGENOM" id="CLU_013154_0_0_6"/>
<accession>A0A095VRJ8</accession>
<feature type="domain" description="Cytochrome c-552/4" evidence="4">
    <location>
        <begin position="26"/>
        <end position="48"/>
    </location>
</feature>
<dbReference type="Pfam" id="PF14559">
    <property type="entry name" value="TPR_19"/>
    <property type="match status" value="1"/>
</dbReference>
<dbReference type="PANTHER" id="PTHR35038:SF8">
    <property type="entry name" value="C-TYPE POLYHEME CYTOCHROME OMCC"/>
    <property type="match status" value="1"/>
</dbReference>
<dbReference type="SUPFAM" id="SSF48452">
    <property type="entry name" value="TPR-like"/>
    <property type="match status" value="1"/>
</dbReference>
<feature type="signal peptide" evidence="2">
    <location>
        <begin position="1"/>
        <end position="17"/>
    </location>
</feature>
<gene>
    <name evidence="5" type="ORF">HRUBRA_01697</name>
</gene>
<evidence type="ECO:0000256" key="2">
    <source>
        <dbReference type="SAM" id="SignalP"/>
    </source>
</evidence>
<evidence type="ECO:0000259" key="4">
    <source>
        <dbReference type="Pfam" id="PF13435"/>
    </source>
</evidence>
<reference evidence="5 6" key="1">
    <citation type="journal article" date="2014" name="Genome Announc.">
        <title>Genome Sequence of Gammaproteobacterial Pseudohaliea rubra Type Strain DSM 19751, Isolated from Coastal Seawater of the Mediterranean Sea.</title>
        <authorList>
            <person name="Spring S."/>
            <person name="Fiebig A."/>
            <person name="Riedel T."/>
            <person name="Goker M."/>
            <person name="Klenk H.P."/>
        </authorList>
    </citation>
    <scope>NUCLEOTIDE SEQUENCE [LARGE SCALE GENOMIC DNA]</scope>
    <source>
        <strain evidence="5 6">DSM 19751</strain>
    </source>
</reference>
<dbReference type="RefSeq" id="WP_035517533.1">
    <property type="nucleotide sequence ID" value="NZ_KN234782.1"/>
</dbReference>
<dbReference type="InterPro" id="IPR051829">
    <property type="entry name" value="Multiheme_Cytochr_ET"/>
</dbReference>
<dbReference type="PANTHER" id="PTHR35038">
    <property type="entry name" value="DISSIMILATORY SULFITE REDUCTASE SIRA"/>
    <property type="match status" value="1"/>
</dbReference>
<evidence type="ECO:0000259" key="3">
    <source>
        <dbReference type="Pfam" id="PF09699"/>
    </source>
</evidence>
<sequence>MHPFALLLWLLAAPALASDYLGSERCADCHEAEYAAWRGSHHDLAMQRPTPATVLGDFDDARFSYNGVETRFFRREDAFIVRTDGPDGQLTDYEVAYVFGVDPLQQYLLPLSDGRLQALSIAWDSRPASEGGQRWYHLYPDEAVAHNDPLHWTGPYQNWNARCAECHSTDVHKNYSAATGRYDTTYEEIDVACEACHGPGARHVALAEGDHLAGVAAGGFPVDLGQRGVWAFPEGAAIARRGAPLTDNRQIDNCGRCHARRGTLGDYHYGADLLDTHRLSFLQPPLYHPDGQILDEVYVYGSFVQSKMHLAGVVCSNCHEPHSNALRAPGNGVCAQCHKPEVYDSTAHHHREPGPGSVCVDCHMPATTYMGVDARRDHSMRIPRPDLSLMLGTPNACNGCHDDRDAAWALAALRDRGVTPGDTASHPARTLHRLRQGDRRAADAVRAQVSNPSLAPLWRATALETFGNSGDRRLAETAAPLLAGEDPLLRLAAVRSIAALPLGQRYGMLRPLINDPVAGVRLEVAASLAGVPPDRLRGDERAALEDLFEAYLAIQTEHADMPSVQLQLGVFHSARGALPAAEGAYREALRLNPLLVPAHLNLADLLRVTSREGEARAQLERARAIAPDSGDVLHALGLLAIRAGDSEQALALLAGAAERETGTTRHRYVHAVALHDLGDPHAAVRALRQLNREAPGNPDILLALVNYSAEVGMLRAALEYAETLVTIAPENEAWRRLRDQLAGAVR</sequence>
<dbReference type="EMBL" id="AUVB01000051">
    <property type="protein sequence ID" value="KGE03703.1"/>
    <property type="molecule type" value="Genomic_DNA"/>
</dbReference>
<dbReference type="STRING" id="1265313.HRUBRA_01697"/>
<feature type="chain" id="PRO_5001920036" evidence="2">
    <location>
        <begin position="18"/>
        <end position="746"/>
    </location>
</feature>
<keyword evidence="1 2" id="KW-0732">Signal</keyword>
<dbReference type="InterPro" id="IPR036280">
    <property type="entry name" value="Multihaem_cyt_sf"/>
</dbReference>
<dbReference type="Pfam" id="PF09699">
    <property type="entry name" value="Paired_CXXCH_1"/>
    <property type="match status" value="1"/>
</dbReference>